<keyword evidence="6" id="KW-1185">Reference proteome</keyword>
<sequence>MRLPRFLGMLLAVLMTALLAAPAALAEPPMRLNTYVTDSAGVLSGSQRSEVGDAVDTLFDKTGIKLWVVYVEDFDGMGWMSWAQQTEKLSDFGNDDALLAIATGERSFAFVVDPSMTGGSSTLTDNVRRSRVEPALRKDDWAGAAIGAAEGLAQGKGSGSSSGSGGSAASMWPVLVVLALAGLALWGWLRIRGRKRRRDEIAAAKRVDPTDPAQLAPLSLDALDALARDIVVDVDNAVRTSEHELELAVGEFGPERTAPFRAAVENARSALSQAFTVRQTLDDSIPETPLQRREMLTRVITSAGRADRELETQTAAFEELRNLLINAPDRLDALTRELVALTARVEPAKAVLQGLHEQFSDTALASVTGNIGEARDRLTFADASITRGRELLARPAGDQSELIDAIHSAEGALGQADTLLDAVDSAASDIKRATAALPEALADIQRGIDAAGTLLTSADAPSAAELRAARDAAVAAVQVAQRAGESDPLGAFGRVTAADADLDRVLAVVDAARQEAEKQARMLDQALFTAESRVKAVSDFIDTRRGSIGPEARTRLAEAVRQLEAARAKRATNPAEAIAHANGASTLAAQAQTLANDDVRASQRQMYGGPGGFSGRGTGGGSDIGSVLGGIIIGSMMGGGRGRGYGGSWGGGSWGGGRSAGRPSSYGGASRSSGRNYSGGRF</sequence>
<accession>A0A2G5P8G0</accession>
<feature type="signal peptide" evidence="3">
    <location>
        <begin position="1"/>
        <end position="26"/>
    </location>
</feature>
<evidence type="ECO:0000256" key="3">
    <source>
        <dbReference type="SAM" id="SignalP"/>
    </source>
</evidence>
<name>A0A2G5P8G0_9MYCO</name>
<keyword evidence="3" id="KW-0732">Signal</keyword>
<feature type="compositionally biased region" description="Low complexity" evidence="1">
    <location>
        <begin position="660"/>
        <end position="682"/>
    </location>
</feature>
<dbReference type="Gene3D" id="3.10.310.50">
    <property type="match status" value="1"/>
</dbReference>
<comment type="caution">
    <text evidence="5">The sequence shown here is derived from an EMBL/GenBank/DDBJ whole genome shotgun (WGS) entry which is preliminary data.</text>
</comment>
<dbReference type="Pfam" id="PF04536">
    <property type="entry name" value="TPM_phosphatase"/>
    <property type="match status" value="1"/>
</dbReference>
<feature type="chain" id="PRO_5013942388" description="TPM domain-containing protein" evidence="3">
    <location>
        <begin position="27"/>
        <end position="682"/>
    </location>
</feature>
<reference evidence="5 6" key="1">
    <citation type="journal article" date="2017" name="Infect. Genet. Evol.">
        <title>The new phylogeny of the genus Mycobacterium: The old and the news.</title>
        <authorList>
            <person name="Tortoli E."/>
            <person name="Fedrizzi T."/>
            <person name="Meehan C.J."/>
            <person name="Trovato A."/>
            <person name="Grottola A."/>
            <person name="Giacobazzi E."/>
            <person name="Serpini G.F."/>
            <person name="Tagliazucchi S."/>
            <person name="Fabio A."/>
            <person name="Bettua C."/>
            <person name="Bertorelli R."/>
            <person name="Frascaro F."/>
            <person name="De Sanctis V."/>
            <person name="Pecorari M."/>
            <person name="Jousson O."/>
            <person name="Segata N."/>
            <person name="Cirillo D.M."/>
        </authorList>
    </citation>
    <scope>NUCLEOTIDE SEQUENCE [LARGE SCALE GENOMIC DNA]</scope>
    <source>
        <strain evidence="5 6">CIP1034565</strain>
    </source>
</reference>
<feature type="transmembrane region" description="Helical" evidence="2">
    <location>
        <begin position="170"/>
        <end position="189"/>
    </location>
</feature>
<dbReference type="EMBL" id="PDCN02000018">
    <property type="protein sequence ID" value="PIB74293.1"/>
    <property type="molecule type" value="Genomic_DNA"/>
</dbReference>
<evidence type="ECO:0000313" key="5">
    <source>
        <dbReference type="EMBL" id="PIB74293.1"/>
    </source>
</evidence>
<dbReference type="AlphaFoldDB" id="A0A2G5P8G0"/>
<keyword evidence="2" id="KW-0812">Transmembrane</keyword>
<evidence type="ECO:0000313" key="6">
    <source>
        <dbReference type="Proteomes" id="UP000230551"/>
    </source>
</evidence>
<dbReference type="InterPro" id="IPR007621">
    <property type="entry name" value="TPM_dom"/>
</dbReference>
<feature type="region of interest" description="Disordered" evidence="1">
    <location>
        <begin position="653"/>
        <end position="682"/>
    </location>
</feature>
<keyword evidence="2" id="KW-1133">Transmembrane helix</keyword>
<organism evidence="5 6">
    <name type="scientific">Mycolicibacterium brumae</name>
    <dbReference type="NCBI Taxonomy" id="85968"/>
    <lineage>
        <taxon>Bacteria</taxon>
        <taxon>Bacillati</taxon>
        <taxon>Actinomycetota</taxon>
        <taxon>Actinomycetes</taxon>
        <taxon>Mycobacteriales</taxon>
        <taxon>Mycobacteriaceae</taxon>
        <taxon>Mycolicibacterium</taxon>
    </lineage>
</organism>
<dbReference type="OrthoDB" id="5105562at2"/>
<protein>
    <recommendedName>
        <fullName evidence="4">TPM domain-containing protein</fullName>
    </recommendedName>
</protein>
<keyword evidence="2" id="KW-0472">Membrane</keyword>
<dbReference type="RefSeq" id="WP_090592533.1">
    <property type="nucleotide sequence ID" value="NZ_CP104302.1"/>
</dbReference>
<evidence type="ECO:0000259" key="4">
    <source>
        <dbReference type="Pfam" id="PF04536"/>
    </source>
</evidence>
<dbReference type="STRING" id="85968.GCA_900073015_03428"/>
<dbReference type="Proteomes" id="UP000230551">
    <property type="component" value="Unassembled WGS sequence"/>
</dbReference>
<evidence type="ECO:0000256" key="2">
    <source>
        <dbReference type="SAM" id="Phobius"/>
    </source>
</evidence>
<gene>
    <name evidence="5" type="ORF">CQY22_013575</name>
</gene>
<evidence type="ECO:0000256" key="1">
    <source>
        <dbReference type="SAM" id="MobiDB-lite"/>
    </source>
</evidence>
<feature type="domain" description="TPM" evidence="4">
    <location>
        <begin position="36"/>
        <end position="154"/>
    </location>
</feature>
<proteinExistence type="predicted"/>